<dbReference type="GO" id="GO:0005737">
    <property type="term" value="C:cytoplasm"/>
    <property type="evidence" value="ECO:0007669"/>
    <property type="project" value="UniProtKB-ARBA"/>
</dbReference>
<evidence type="ECO:0000256" key="2">
    <source>
        <dbReference type="ARBA" id="ARBA00022553"/>
    </source>
</evidence>
<dbReference type="OrthoDB" id="9806130at2"/>
<comment type="caution">
    <text evidence="14">The sequence shown here is derived from an EMBL/GenBank/DDBJ whole genome shotgun (WGS) entry which is preliminary data.</text>
</comment>
<keyword evidence="9" id="KW-0902">Two-component regulatory system</keyword>
<evidence type="ECO:0000256" key="9">
    <source>
        <dbReference type="ARBA" id="ARBA00023012"/>
    </source>
</evidence>
<dbReference type="InterPro" id="IPR025201">
    <property type="entry name" value="KdpD_TM"/>
</dbReference>
<dbReference type="Gene3D" id="1.20.120.620">
    <property type="entry name" value="Backbone structure of the membrane domain of e. Coli histidine kinase receptor kdpd"/>
    <property type="match status" value="1"/>
</dbReference>
<keyword evidence="5" id="KW-0547">Nucleotide-binding</keyword>
<dbReference type="Gene3D" id="3.40.50.300">
    <property type="entry name" value="P-loop containing nucleotide triphosphate hydrolases"/>
    <property type="match status" value="1"/>
</dbReference>
<dbReference type="PANTHER" id="PTHR45569">
    <property type="entry name" value="SENSOR PROTEIN KDPD"/>
    <property type="match status" value="1"/>
</dbReference>
<dbReference type="Gene3D" id="3.40.50.620">
    <property type="entry name" value="HUPs"/>
    <property type="match status" value="1"/>
</dbReference>
<feature type="transmembrane region" description="Helical" evidence="11">
    <location>
        <begin position="481"/>
        <end position="499"/>
    </location>
</feature>
<gene>
    <name evidence="14" type="ORF">HMPREF9473_03772</name>
</gene>
<dbReference type="GO" id="GO:0005886">
    <property type="term" value="C:plasma membrane"/>
    <property type="evidence" value="ECO:0007669"/>
    <property type="project" value="TreeGrafter"/>
</dbReference>
<dbReference type="InterPro" id="IPR014729">
    <property type="entry name" value="Rossmann-like_a/b/a_fold"/>
</dbReference>
<dbReference type="RefSeq" id="WP_006781763.1">
    <property type="nucleotide sequence ID" value="NZ_CP040506.1"/>
</dbReference>
<proteinExistence type="predicted"/>
<dbReference type="InterPro" id="IPR027417">
    <property type="entry name" value="P-loop_NTPase"/>
</dbReference>
<dbReference type="FunFam" id="3.40.50.300:FF:000483">
    <property type="entry name" value="Sensor histidine kinase KdpD"/>
    <property type="match status" value="1"/>
</dbReference>
<dbReference type="InterPro" id="IPR052023">
    <property type="entry name" value="Histidine_kinase_KdpD"/>
</dbReference>
<evidence type="ECO:0000256" key="11">
    <source>
        <dbReference type="SAM" id="Phobius"/>
    </source>
</evidence>
<evidence type="ECO:0000256" key="10">
    <source>
        <dbReference type="ARBA" id="ARBA00023136"/>
    </source>
</evidence>
<evidence type="ECO:0000256" key="5">
    <source>
        <dbReference type="ARBA" id="ARBA00022741"/>
    </source>
</evidence>
<keyword evidence="8 11" id="KW-1133">Transmembrane helix</keyword>
<dbReference type="HOGENOM" id="CLU_000445_113_1_9"/>
<dbReference type="Proteomes" id="UP000005384">
    <property type="component" value="Unassembled WGS sequence"/>
</dbReference>
<evidence type="ECO:0000259" key="12">
    <source>
        <dbReference type="Pfam" id="PF02702"/>
    </source>
</evidence>
<evidence type="ECO:0000313" key="15">
    <source>
        <dbReference type="Proteomes" id="UP000005384"/>
    </source>
</evidence>
<dbReference type="CDD" id="cd01987">
    <property type="entry name" value="USP_KdpD-like"/>
    <property type="match status" value="1"/>
</dbReference>
<dbReference type="SUPFAM" id="SSF52402">
    <property type="entry name" value="Adenine nucleotide alpha hydrolases-like"/>
    <property type="match status" value="1"/>
</dbReference>
<reference evidence="14 15" key="1">
    <citation type="submission" date="2011-08" db="EMBL/GenBank/DDBJ databases">
        <title>The Genome Sequence of Clostridium hathewayi WAL-18680.</title>
        <authorList>
            <consortium name="The Broad Institute Genome Sequencing Platform"/>
            <person name="Earl A."/>
            <person name="Ward D."/>
            <person name="Feldgarden M."/>
            <person name="Gevers D."/>
            <person name="Finegold S.M."/>
            <person name="Summanen P.H."/>
            <person name="Molitoris D.R."/>
            <person name="Song M."/>
            <person name="Daigneault M."/>
            <person name="Allen-Vercoe E."/>
            <person name="Young S.K."/>
            <person name="Zeng Q."/>
            <person name="Gargeya S."/>
            <person name="Fitzgerald M."/>
            <person name="Haas B."/>
            <person name="Abouelleil A."/>
            <person name="Alvarado L."/>
            <person name="Arachchi H.M."/>
            <person name="Berlin A."/>
            <person name="Brown A."/>
            <person name="Chapman S.B."/>
            <person name="Chen Z."/>
            <person name="Dunbar C."/>
            <person name="Freedman E."/>
            <person name="Gearin G."/>
            <person name="Gellesch M."/>
            <person name="Goldberg J."/>
            <person name="Griggs A."/>
            <person name="Gujja S."/>
            <person name="Heiman D."/>
            <person name="Howarth C."/>
            <person name="Larson L."/>
            <person name="Lui A."/>
            <person name="MacDonald P.J.P."/>
            <person name="Montmayeur A."/>
            <person name="Murphy C."/>
            <person name="Neiman D."/>
            <person name="Pearson M."/>
            <person name="Priest M."/>
            <person name="Roberts A."/>
            <person name="Saif S."/>
            <person name="Shea T."/>
            <person name="Shenoy N."/>
            <person name="Sisk P."/>
            <person name="Stolte C."/>
            <person name="Sykes S."/>
            <person name="Wortman J."/>
            <person name="Nusbaum C."/>
            <person name="Birren B."/>
        </authorList>
    </citation>
    <scope>NUCLEOTIDE SEQUENCE [LARGE SCALE GENOMIC DNA]</scope>
    <source>
        <strain evidence="14 15">WAL-18680</strain>
    </source>
</reference>
<dbReference type="AlphaFoldDB" id="G5IJU4"/>
<evidence type="ECO:0000313" key="14">
    <source>
        <dbReference type="EMBL" id="EHI58314.1"/>
    </source>
</evidence>
<organism evidence="14 15">
    <name type="scientific">Hungatella hathewayi WAL-18680</name>
    <dbReference type="NCBI Taxonomy" id="742737"/>
    <lineage>
        <taxon>Bacteria</taxon>
        <taxon>Bacillati</taxon>
        <taxon>Bacillota</taxon>
        <taxon>Clostridia</taxon>
        <taxon>Lachnospirales</taxon>
        <taxon>Lachnospiraceae</taxon>
        <taxon>Hungatella</taxon>
    </lineage>
</organism>
<evidence type="ECO:0000256" key="7">
    <source>
        <dbReference type="ARBA" id="ARBA00022840"/>
    </source>
</evidence>
<dbReference type="PATRIC" id="fig|742737.3.peg.3753"/>
<dbReference type="GO" id="GO:0000155">
    <property type="term" value="F:phosphorelay sensor kinase activity"/>
    <property type="evidence" value="ECO:0007669"/>
    <property type="project" value="InterPro"/>
</dbReference>
<evidence type="ECO:0000256" key="4">
    <source>
        <dbReference type="ARBA" id="ARBA00022692"/>
    </source>
</evidence>
<evidence type="ECO:0000259" key="13">
    <source>
        <dbReference type="Pfam" id="PF13493"/>
    </source>
</evidence>
<evidence type="ECO:0000256" key="3">
    <source>
        <dbReference type="ARBA" id="ARBA00022679"/>
    </source>
</evidence>
<feature type="domain" description="Signal transduction histidine kinase osmosensitive K+ channel sensor N-terminal" evidence="12">
    <location>
        <begin position="23"/>
        <end position="230"/>
    </location>
</feature>
<feature type="transmembrane region" description="Helical" evidence="11">
    <location>
        <begin position="433"/>
        <end position="461"/>
    </location>
</feature>
<dbReference type="EMBL" id="ADLN01000104">
    <property type="protein sequence ID" value="EHI58314.1"/>
    <property type="molecule type" value="Genomic_DNA"/>
</dbReference>
<keyword evidence="2" id="KW-0597">Phosphoprotein</keyword>
<dbReference type="InterPro" id="IPR029016">
    <property type="entry name" value="GAF-like_dom_sf"/>
</dbReference>
<dbReference type="Pfam" id="PF13493">
    <property type="entry name" value="DUF4118"/>
    <property type="match status" value="1"/>
</dbReference>
<evidence type="ECO:0000256" key="6">
    <source>
        <dbReference type="ARBA" id="ARBA00022777"/>
    </source>
</evidence>
<keyword evidence="3" id="KW-0808">Transferase</keyword>
<keyword evidence="7" id="KW-0067">ATP-binding</keyword>
<evidence type="ECO:0000256" key="8">
    <source>
        <dbReference type="ARBA" id="ARBA00022989"/>
    </source>
</evidence>
<feature type="domain" description="Sensor protein KdpD transmembrane" evidence="13">
    <location>
        <begin position="405"/>
        <end position="509"/>
    </location>
</feature>
<keyword evidence="6" id="KW-0418">Kinase</keyword>
<sequence>MGEAERNADAYLKRAEAELEKEKKGKMKIFFGYAAGVGKTYAMLCAAQREKRSGVDIVAGYIEPHARPETAKKVQGLETIPPIVMQMDKIAVKEMDIDGILTRRPQVVLIDEMAHTNANGSRHVKRYQDIEEILNAGIDVYTTLNVQHIESVHDTVAAITGVAVRERVPDKIFDKAAQIEMIDIPPEELIARLQAGKVYQKESVGQALGNFFSVENLTALREIALRRMADWLNREQDEALSGEVKGNATEHIMMCLSTSPSNARVIRQAARMAKAFHGKLTAFYVETSDDGQMGPENVRRLQENRKLAEKFGAKVVTSFGNDIVEQIAGYAKIARVTKIVLGRSYNRRKLFSARESMSEKLVELVPKLEIFLIPDSYDKTYVKRKRRRRRIAGNVDGYKVLWDMGAVCLSLAGATAVSWLFQKCGFGEANIIMVYVLGCMLTALVSGYRPTGVLYGILAILSFNFCFTEPKGTLNVYDAGYLVTFLVFFALSVIITTLVRKLKAVTRLNVEKAYRMGVLLDTSQIFQRDNSREEIGRDTAKQIGTLLNRSACCFIGNPVEQEPLLYEIPGRKMVLTEQELAVASWAYKNNKGAGAGTSTLPGSKNLFLTIRNGEKIFGLVGIDMQEGLLTAFEESVMLAMLNESALAFEKYEITPL</sequence>
<keyword evidence="10 11" id="KW-0472">Membrane</keyword>
<dbReference type="PANTHER" id="PTHR45569:SF1">
    <property type="entry name" value="SENSOR PROTEIN KDPD"/>
    <property type="match status" value="1"/>
</dbReference>
<evidence type="ECO:0000256" key="1">
    <source>
        <dbReference type="ARBA" id="ARBA00004141"/>
    </source>
</evidence>
<keyword evidence="4 11" id="KW-0812">Transmembrane</keyword>
<name>G5IJU4_9FIRM</name>
<protein>
    <submittedName>
        <fullName evidence="14">Uncharacterized protein</fullName>
    </submittedName>
</protein>
<keyword evidence="15" id="KW-1185">Reference proteome</keyword>
<accession>G5IJU4</accession>
<dbReference type="Gene3D" id="3.30.450.40">
    <property type="match status" value="1"/>
</dbReference>
<dbReference type="GO" id="GO:0005524">
    <property type="term" value="F:ATP binding"/>
    <property type="evidence" value="ECO:0007669"/>
    <property type="project" value="UniProtKB-KW"/>
</dbReference>
<dbReference type="InterPro" id="IPR038318">
    <property type="entry name" value="KdpD_sf"/>
</dbReference>
<dbReference type="Pfam" id="PF02702">
    <property type="entry name" value="KdpD"/>
    <property type="match status" value="1"/>
</dbReference>
<dbReference type="InterPro" id="IPR003852">
    <property type="entry name" value="Sig_transdc_His_kinase_KdpD_N"/>
</dbReference>
<feature type="transmembrane region" description="Helical" evidence="11">
    <location>
        <begin position="400"/>
        <end position="421"/>
    </location>
</feature>
<comment type="subcellular location">
    <subcellularLocation>
        <location evidence="1">Membrane</location>
        <topology evidence="1">Multi-pass membrane protein</topology>
    </subcellularLocation>
</comment>